<dbReference type="InterPro" id="IPR011107">
    <property type="entry name" value="PPI_Ypi1"/>
</dbReference>
<protein>
    <recommendedName>
        <fullName evidence="1">E3 ubiquitin-protein ligase PPP1R11</fullName>
    </recommendedName>
    <alternativeName>
        <fullName evidence="2">Protein phosphatase 1 regulatory subunit 11</fullName>
    </alternativeName>
</protein>
<dbReference type="GO" id="GO:0004865">
    <property type="term" value="F:protein serine/threonine phosphatase inhibitor activity"/>
    <property type="evidence" value="ECO:0007669"/>
    <property type="project" value="InterPro"/>
</dbReference>
<keyword evidence="4" id="KW-1133">Transmembrane helix</keyword>
<feature type="compositionally biased region" description="Low complexity" evidence="3">
    <location>
        <begin position="1"/>
        <end position="20"/>
    </location>
</feature>
<evidence type="ECO:0000256" key="2">
    <source>
        <dbReference type="ARBA" id="ARBA00031039"/>
    </source>
</evidence>
<sequence length="208" mass="23927">MERTMSEQTASQTQTETISEPDVTDSGSQVFDDPHVKHIKLVREVDHPVTGKVKLVGPPVTYSYATNMDVPTVRLRLRMPKSNKKVQWTQGTVDNENLNKKKSKCCCIYEKPKTFGESSSEDSDDECEHCHGHKDAHKKVLPKSGDPAREGMSSHPGKFFIINQIYICMYLYICTCYPYFLSYSFYRTHCNRFNISVFMLIYLLTTFL</sequence>
<keyword evidence="6" id="KW-1185">Reference proteome</keyword>
<dbReference type="EMBL" id="KQ982498">
    <property type="protein sequence ID" value="KYQ55677.1"/>
    <property type="molecule type" value="Genomic_DNA"/>
</dbReference>
<dbReference type="PANTHER" id="PTHR20835:SF0">
    <property type="entry name" value="E3 UBIQUITIN-PROTEIN LIGASE PPP1R11"/>
    <property type="match status" value="1"/>
</dbReference>
<dbReference type="PANTHER" id="PTHR20835">
    <property type="entry name" value="E3 UBIQUITIN-PROTEIN LIGASE PPP1R11-RELATED"/>
    <property type="match status" value="1"/>
</dbReference>
<gene>
    <name evidence="5" type="ORF">ALC60_05428</name>
</gene>
<dbReference type="AlphaFoldDB" id="A0A151X5M5"/>
<organism evidence="5 6">
    <name type="scientific">Mycetomoellerius zeteki</name>
    <dbReference type="NCBI Taxonomy" id="64791"/>
    <lineage>
        <taxon>Eukaryota</taxon>
        <taxon>Metazoa</taxon>
        <taxon>Ecdysozoa</taxon>
        <taxon>Arthropoda</taxon>
        <taxon>Hexapoda</taxon>
        <taxon>Insecta</taxon>
        <taxon>Pterygota</taxon>
        <taxon>Neoptera</taxon>
        <taxon>Endopterygota</taxon>
        <taxon>Hymenoptera</taxon>
        <taxon>Apocrita</taxon>
        <taxon>Aculeata</taxon>
        <taxon>Formicoidea</taxon>
        <taxon>Formicidae</taxon>
        <taxon>Myrmicinae</taxon>
        <taxon>Mycetomoellerius</taxon>
    </lineage>
</organism>
<dbReference type="GO" id="GO:0008157">
    <property type="term" value="F:protein phosphatase 1 binding"/>
    <property type="evidence" value="ECO:0007669"/>
    <property type="project" value="TreeGrafter"/>
</dbReference>
<dbReference type="SUPFAM" id="SSF89796">
    <property type="entry name" value="CoA-transferase family III (CaiB/BaiF)"/>
    <property type="match status" value="1"/>
</dbReference>
<dbReference type="GO" id="GO:0005634">
    <property type="term" value="C:nucleus"/>
    <property type="evidence" value="ECO:0007669"/>
    <property type="project" value="TreeGrafter"/>
</dbReference>
<keyword evidence="4" id="KW-0472">Membrane</keyword>
<dbReference type="Proteomes" id="UP000075809">
    <property type="component" value="Unassembled WGS sequence"/>
</dbReference>
<feature type="region of interest" description="Disordered" evidence="3">
    <location>
        <begin position="1"/>
        <end position="30"/>
    </location>
</feature>
<feature type="transmembrane region" description="Helical" evidence="4">
    <location>
        <begin position="186"/>
        <end position="205"/>
    </location>
</feature>
<feature type="transmembrane region" description="Helical" evidence="4">
    <location>
        <begin position="159"/>
        <end position="180"/>
    </location>
</feature>
<evidence type="ECO:0000313" key="5">
    <source>
        <dbReference type="EMBL" id="KYQ55677.1"/>
    </source>
</evidence>
<proteinExistence type="predicted"/>
<name>A0A151X5M5_9HYME</name>
<accession>A0A151X5M5</accession>
<dbReference type="STRING" id="64791.A0A151X5M5"/>
<reference evidence="5 6" key="1">
    <citation type="submission" date="2015-09" db="EMBL/GenBank/DDBJ databases">
        <title>Trachymyrmex zeteki WGS genome.</title>
        <authorList>
            <person name="Nygaard S."/>
            <person name="Hu H."/>
            <person name="Boomsma J."/>
            <person name="Zhang G."/>
        </authorList>
    </citation>
    <scope>NUCLEOTIDE SEQUENCE [LARGE SCALE GENOMIC DNA]</scope>
    <source>
        <strain evidence="5">Tzet28-1</strain>
        <tissue evidence="5">Whole body</tissue>
    </source>
</reference>
<evidence type="ECO:0000256" key="1">
    <source>
        <dbReference type="ARBA" id="ARBA00021994"/>
    </source>
</evidence>
<dbReference type="Pfam" id="PF07491">
    <property type="entry name" value="PPI_Ypi1"/>
    <property type="match status" value="1"/>
</dbReference>
<dbReference type="InterPro" id="IPR023606">
    <property type="entry name" value="CoA-Trfase_III_dom_1_sf"/>
</dbReference>
<evidence type="ECO:0000256" key="3">
    <source>
        <dbReference type="SAM" id="MobiDB-lite"/>
    </source>
</evidence>
<dbReference type="Gene3D" id="3.40.50.10540">
    <property type="entry name" value="Crotonobetainyl-coa:carnitine coa-transferase, domain 1"/>
    <property type="match status" value="1"/>
</dbReference>
<keyword evidence="4" id="KW-0812">Transmembrane</keyword>
<evidence type="ECO:0000313" key="6">
    <source>
        <dbReference type="Proteomes" id="UP000075809"/>
    </source>
</evidence>
<evidence type="ECO:0000256" key="4">
    <source>
        <dbReference type="SAM" id="Phobius"/>
    </source>
</evidence>